<dbReference type="EMBL" id="RDOJ01000003">
    <property type="protein sequence ID" value="RLZ12051.1"/>
    <property type="molecule type" value="Genomic_DNA"/>
</dbReference>
<evidence type="ECO:0008006" key="3">
    <source>
        <dbReference type="Google" id="ProtNLM"/>
    </source>
</evidence>
<evidence type="ECO:0000313" key="1">
    <source>
        <dbReference type="EMBL" id="RLZ12051.1"/>
    </source>
</evidence>
<reference evidence="1 2" key="1">
    <citation type="submission" date="2018-10" db="EMBL/GenBank/DDBJ databases">
        <authorList>
            <person name="Chen X."/>
        </authorList>
    </citation>
    <scope>NUCLEOTIDE SEQUENCE [LARGE SCALE GENOMIC DNA]</scope>
    <source>
        <strain evidence="1 2">YIM 102668</strain>
    </source>
</reference>
<gene>
    <name evidence="1" type="ORF">EAH69_03035</name>
</gene>
<dbReference type="OrthoDB" id="1265741at2"/>
<name>A0A3L9MH03_9FLAO</name>
<organism evidence="1 2">
    <name type="scientific">Faecalibacter macacae</name>
    <dbReference type="NCBI Taxonomy" id="1859289"/>
    <lineage>
        <taxon>Bacteria</taxon>
        <taxon>Pseudomonadati</taxon>
        <taxon>Bacteroidota</taxon>
        <taxon>Flavobacteriia</taxon>
        <taxon>Flavobacteriales</taxon>
        <taxon>Weeksellaceae</taxon>
        <taxon>Faecalibacter</taxon>
    </lineage>
</organism>
<proteinExistence type="predicted"/>
<sequence length="222" mass="25766">MLKAKLSIFITTILSICAFSQTAEQIIKNNLERSGGENAWNNLNSIILKGEANITVDYSYPIVIQHQRPYNKKVSFIMDGKEVLNEGYDGKNGWTYSEIQKKNIILPNYTPDAFDSDLLKYKQKGFKVNLIGKETYEKGKQCYRIVLLKNKNQSFYCFDDKTYAVVFEENKDETLFYYDYKSFNGLTFATKIVGRPKEGGEYVIKFNSIQTNPYIDKKIFKF</sequence>
<dbReference type="RefSeq" id="WP_121933860.1">
    <property type="nucleotide sequence ID" value="NZ_RDOJ01000003.1"/>
</dbReference>
<comment type="caution">
    <text evidence="1">The sequence shown here is derived from an EMBL/GenBank/DDBJ whole genome shotgun (WGS) entry which is preliminary data.</text>
</comment>
<protein>
    <recommendedName>
        <fullName evidence="3">Outer membrane lipoprotein-sorting protein</fullName>
    </recommendedName>
</protein>
<keyword evidence="2" id="KW-1185">Reference proteome</keyword>
<dbReference type="AlphaFoldDB" id="A0A3L9MH03"/>
<dbReference type="Proteomes" id="UP000275348">
    <property type="component" value="Unassembled WGS sequence"/>
</dbReference>
<accession>A0A3L9MH03</accession>
<dbReference type="Gene3D" id="2.50.20.10">
    <property type="entry name" value="Lipoprotein localisation LolA/LolB/LppX"/>
    <property type="match status" value="1"/>
</dbReference>
<evidence type="ECO:0000313" key="2">
    <source>
        <dbReference type="Proteomes" id="UP000275348"/>
    </source>
</evidence>